<sequence length="399" mass="42881">MLSSCQPGAILWISDVFGDCIYNVRDLVGFSCGITSICCWMVAQIPQLYKNYKTKHAEALSPWFLASWLLGDTCNLLGALLKGDQLPTVVFTAQYFITVDCVMMVQYIYYTSLQRRRERMQASRRHRHHHHHHHHRRRHDSTGMQQHQSGSGEQQPGGSAEQAWAGSGGDREGRGPHAAADGRDAAASVAASAAAAHECCDSSGEIKPGGVLLGGSSSRAVPAADVSFRPQRVLACLGTLLVVAHLQQPQPDEAGQRGLGGRRLLAAGVLAAGSGGTGLLAHMPLWAYTAGTVLGYCSSVFYLTSRASQIYRNWQRQSVEGLAISMFMCAIAANSLYGASILIRSATWPELRSSLPWLIGSLGTVALDVTIFAQARLFGAAAAQKQHPSDEDEPLIAAP</sequence>
<reference evidence="7 8" key="1">
    <citation type="journal article" date="2010" name="Plant Cell">
        <title>The Chlorella variabilis NC64A genome reveals adaptation to photosymbiosis, coevolution with viruses, and cryptic sex.</title>
        <authorList>
            <person name="Blanc G."/>
            <person name="Duncan G."/>
            <person name="Agarkova I."/>
            <person name="Borodovsky M."/>
            <person name="Gurnon J."/>
            <person name="Kuo A."/>
            <person name="Lindquist E."/>
            <person name="Lucas S."/>
            <person name="Pangilinan J."/>
            <person name="Polle J."/>
            <person name="Salamov A."/>
            <person name="Terry A."/>
            <person name="Yamada T."/>
            <person name="Dunigan D.D."/>
            <person name="Grigoriev I.V."/>
            <person name="Claverie J.M."/>
            <person name="Van Etten J.L."/>
        </authorList>
    </citation>
    <scope>NUCLEOTIDE SEQUENCE [LARGE SCALE GENOMIC DNA]</scope>
    <source>
        <strain evidence="7 8">NC64A</strain>
    </source>
</reference>
<keyword evidence="4 6" id="KW-0472">Membrane</keyword>
<feature type="compositionally biased region" description="Low complexity" evidence="5">
    <location>
        <begin position="143"/>
        <end position="159"/>
    </location>
</feature>
<dbReference type="GeneID" id="17358224"/>
<feature type="region of interest" description="Disordered" evidence="5">
    <location>
        <begin position="119"/>
        <end position="184"/>
    </location>
</feature>
<dbReference type="Proteomes" id="UP000008141">
    <property type="component" value="Unassembled WGS sequence"/>
</dbReference>
<dbReference type="SMART" id="SM00679">
    <property type="entry name" value="CTNS"/>
    <property type="match status" value="2"/>
</dbReference>
<dbReference type="InParanoid" id="E1Z6W6"/>
<feature type="transmembrane region" description="Helical" evidence="6">
    <location>
        <begin position="264"/>
        <end position="280"/>
    </location>
</feature>
<keyword evidence="2 6" id="KW-0812">Transmembrane</keyword>
<dbReference type="KEGG" id="cvr:CHLNCDRAFT_140375"/>
<evidence type="ECO:0000256" key="4">
    <source>
        <dbReference type="ARBA" id="ARBA00023136"/>
    </source>
</evidence>
<keyword evidence="3 6" id="KW-1133">Transmembrane helix</keyword>
<dbReference type="PANTHER" id="PTHR16201">
    <property type="entry name" value="SEVEN TRANSMEMBRANE PROTEIN 1-RELATED"/>
    <property type="match status" value="1"/>
</dbReference>
<evidence type="ECO:0000313" key="8">
    <source>
        <dbReference type="Proteomes" id="UP000008141"/>
    </source>
</evidence>
<feature type="transmembrane region" description="Helical" evidence="6">
    <location>
        <begin position="286"/>
        <end position="303"/>
    </location>
</feature>
<dbReference type="Pfam" id="PF04193">
    <property type="entry name" value="PQ-loop"/>
    <property type="match status" value="2"/>
</dbReference>
<comment type="subcellular location">
    <subcellularLocation>
        <location evidence="1">Membrane</location>
        <topology evidence="1">Multi-pass membrane protein</topology>
    </subcellularLocation>
</comment>
<feature type="transmembrane region" description="Helical" evidence="6">
    <location>
        <begin position="93"/>
        <end position="110"/>
    </location>
</feature>
<evidence type="ECO:0000256" key="5">
    <source>
        <dbReference type="SAM" id="MobiDB-lite"/>
    </source>
</evidence>
<evidence type="ECO:0000313" key="7">
    <source>
        <dbReference type="EMBL" id="EFN58719.1"/>
    </source>
</evidence>
<gene>
    <name evidence="7" type="ORF">CHLNCDRAFT_140375</name>
</gene>
<evidence type="ECO:0000256" key="1">
    <source>
        <dbReference type="ARBA" id="ARBA00004141"/>
    </source>
</evidence>
<dbReference type="GO" id="GO:0098852">
    <property type="term" value="C:lytic vacuole membrane"/>
    <property type="evidence" value="ECO:0007669"/>
    <property type="project" value="UniProtKB-ARBA"/>
</dbReference>
<dbReference type="RefSeq" id="XP_005850821.1">
    <property type="nucleotide sequence ID" value="XM_005850759.1"/>
</dbReference>
<name>E1Z6W6_CHLVA</name>
<accession>E1Z6W6</accession>
<feature type="compositionally biased region" description="Basic and acidic residues" evidence="5">
    <location>
        <begin position="169"/>
        <end position="184"/>
    </location>
</feature>
<dbReference type="FunFam" id="1.20.1280.290:FF:000009">
    <property type="entry name" value="PQ loop repeat family protein"/>
    <property type="match status" value="1"/>
</dbReference>
<feature type="transmembrane region" description="Helical" evidence="6">
    <location>
        <begin position="355"/>
        <end position="375"/>
    </location>
</feature>
<dbReference type="Gene3D" id="1.20.1280.290">
    <property type="match status" value="2"/>
</dbReference>
<dbReference type="InterPro" id="IPR051415">
    <property type="entry name" value="LAAT-1"/>
</dbReference>
<dbReference type="eggNOG" id="KOG2913">
    <property type="taxonomic scope" value="Eukaryota"/>
</dbReference>
<feature type="compositionally biased region" description="Basic residues" evidence="5">
    <location>
        <begin position="119"/>
        <end position="139"/>
    </location>
</feature>
<feature type="transmembrane region" description="Helical" evidence="6">
    <location>
        <begin position="324"/>
        <end position="343"/>
    </location>
</feature>
<feature type="transmembrane region" description="Helical" evidence="6">
    <location>
        <begin position="61"/>
        <end position="81"/>
    </location>
</feature>
<dbReference type="EMBL" id="GL433837">
    <property type="protein sequence ID" value="EFN58719.1"/>
    <property type="molecule type" value="Genomic_DNA"/>
</dbReference>
<dbReference type="GO" id="GO:0015174">
    <property type="term" value="F:basic amino acid transmembrane transporter activity"/>
    <property type="evidence" value="ECO:0007669"/>
    <property type="project" value="TreeGrafter"/>
</dbReference>
<dbReference type="OrthoDB" id="8048523at2759"/>
<dbReference type="OMA" id="ANWFLGD"/>
<evidence type="ECO:0000256" key="2">
    <source>
        <dbReference type="ARBA" id="ARBA00022692"/>
    </source>
</evidence>
<evidence type="ECO:0000256" key="3">
    <source>
        <dbReference type="ARBA" id="ARBA00022989"/>
    </source>
</evidence>
<evidence type="ECO:0000256" key="6">
    <source>
        <dbReference type="SAM" id="Phobius"/>
    </source>
</evidence>
<dbReference type="PANTHER" id="PTHR16201:SF34">
    <property type="entry name" value="LYSOSOMAL AMINO ACID TRANSPORTER 1"/>
    <property type="match status" value="1"/>
</dbReference>
<proteinExistence type="predicted"/>
<keyword evidence="8" id="KW-1185">Reference proteome</keyword>
<dbReference type="STRING" id="554065.E1Z6W6"/>
<organism evidence="8">
    <name type="scientific">Chlorella variabilis</name>
    <name type="common">Green alga</name>
    <dbReference type="NCBI Taxonomy" id="554065"/>
    <lineage>
        <taxon>Eukaryota</taxon>
        <taxon>Viridiplantae</taxon>
        <taxon>Chlorophyta</taxon>
        <taxon>core chlorophytes</taxon>
        <taxon>Trebouxiophyceae</taxon>
        <taxon>Chlorellales</taxon>
        <taxon>Chlorellaceae</taxon>
        <taxon>Chlorella clade</taxon>
        <taxon>Chlorella</taxon>
    </lineage>
</organism>
<protein>
    <submittedName>
        <fullName evidence="7">Uncharacterized protein</fullName>
    </submittedName>
</protein>
<dbReference type="AlphaFoldDB" id="E1Z6W6"/>
<dbReference type="InterPro" id="IPR006603">
    <property type="entry name" value="PQ-loop_rpt"/>
</dbReference>
<dbReference type="FunCoup" id="E1Z6W6">
    <property type="interactions" value="550"/>
</dbReference>